<dbReference type="PROSITE" id="PS51421">
    <property type="entry name" value="RAS"/>
    <property type="match status" value="1"/>
</dbReference>
<reference evidence="1" key="1">
    <citation type="submission" date="2022-06" db="EMBL/GenBank/DDBJ databases">
        <title>Uncovering the hologenomic basis of an extraordinary plant invasion.</title>
        <authorList>
            <person name="Bieker V.C."/>
            <person name="Martin M.D."/>
            <person name="Gilbert T."/>
            <person name="Hodgins K."/>
            <person name="Battlay P."/>
            <person name="Petersen B."/>
            <person name="Wilson J."/>
        </authorList>
    </citation>
    <scope>NUCLEOTIDE SEQUENCE</scope>
    <source>
        <strain evidence="1">AA19_3_7</strain>
        <tissue evidence="1">Leaf</tissue>
    </source>
</reference>
<dbReference type="Proteomes" id="UP001206925">
    <property type="component" value="Unassembled WGS sequence"/>
</dbReference>
<dbReference type="InterPro" id="IPR050209">
    <property type="entry name" value="Rab_GTPases_membrane_traffic"/>
</dbReference>
<dbReference type="Pfam" id="PF00071">
    <property type="entry name" value="Ras"/>
    <property type="match status" value="1"/>
</dbReference>
<proteinExistence type="predicted"/>
<sequence length="108" mass="12575">MSSYYRGAMGALVVYDITRKGTFENVKQWLKQLRDHTDQTIVVMLIGNKADLAHSRAVPTEEAKAFSERENISIAISTDWHPLVLTIPNLYRREKRLILEVEMIKRRM</sequence>
<dbReference type="InterPro" id="IPR001806">
    <property type="entry name" value="Small_GTPase"/>
</dbReference>
<dbReference type="EMBL" id="JAMZMK010010579">
    <property type="protein sequence ID" value="KAI7730974.1"/>
    <property type="molecule type" value="Genomic_DNA"/>
</dbReference>
<dbReference type="GO" id="GO:0005525">
    <property type="term" value="F:GTP binding"/>
    <property type="evidence" value="ECO:0007669"/>
    <property type="project" value="InterPro"/>
</dbReference>
<name>A0AAD5G725_AMBAR</name>
<dbReference type="GO" id="GO:0003924">
    <property type="term" value="F:GTPase activity"/>
    <property type="evidence" value="ECO:0007669"/>
    <property type="project" value="InterPro"/>
</dbReference>
<dbReference type="PANTHER" id="PTHR47979">
    <property type="entry name" value="DRAB11-RELATED"/>
    <property type="match status" value="1"/>
</dbReference>
<keyword evidence="2" id="KW-1185">Reference proteome</keyword>
<organism evidence="1 2">
    <name type="scientific">Ambrosia artemisiifolia</name>
    <name type="common">Common ragweed</name>
    <dbReference type="NCBI Taxonomy" id="4212"/>
    <lineage>
        <taxon>Eukaryota</taxon>
        <taxon>Viridiplantae</taxon>
        <taxon>Streptophyta</taxon>
        <taxon>Embryophyta</taxon>
        <taxon>Tracheophyta</taxon>
        <taxon>Spermatophyta</taxon>
        <taxon>Magnoliopsida</taxon>
        <taxon>eudicotyledons</taxon>
        <taxon>Gunneridae</taxon>
        <taxon>Pentapetalae</taxon>
        <taxon>asterids</taxon>
        <taxon>campanulids</taxon>
        <taxon>Asterales</taxon>
        <taxon>Asteraceae</taxon>
        <taxon>Asteroideae</taxon>
        <taxon>Heliantheae alliance</taxon>
        <taxon>Heliantheae</taxon>
        <taxon>Ambrosia</taxon>
    </lineage>
</organism>
<dbReference type="InterPro" id="IPR027417">
    <property type="entry name" value="P-loop_NTPase"/>
</dbReference>
<accession>A0AAD5G725</accession>
<gene>
    <name evidence="1" type="ORF">M8C21_006823</name>
</gene>
<evidence type="ECO:0000313" key="1">
    <source>
        <dbReference type="EMBL" id="KAI7730974.1"/>
    </source>
</evidence>
<dbReference type="Gene3D" id="3.40.50.300">
    <property type="entry name" value="P-loop containing nucleotide triphosphate hydrolases"/>
    <property type="match status" value="1"/>
</dbReference>
<dbReference type="SUPFAM" id="SSF52540">
    <property type="entry name" value="P-loop containing nucleoside triphosphate hydrolases"/>
    <property type="match status" value="1"/>
</dbReference>
<evidence type="ECO:0000313" key="2">
    <source>
        <dbReference type="Proteomes" id="UP001206925"/>
    </source>
</evidence>
<dbReference type="SMART" id="SM00175">
    <property type="entry name" value="RAB"/>
    <property type="match status" value="1"/>
</dbReference>
<comment type="caution">
    <text evidence="1">The sequence shown here is derived from an EMBL/GenBank/DDBJ whole genome shotgun (WGS) entry which is preliminary data.</text>
</comment>
<dbReference type="PROSITE" id="PS51419">
    <property type="entry name" value="RAB"/>
    <property type="match status" value="1"/>
</dbReference>
<dbReference type="AlphaFoldDB" id="A0AAD5G725"/>
<protein>
    <submittedName>
        <fullName evidence="1">Uncharacterized protein</fullName>
    </submittedName>
</protein>